<evidence type="ECO:0000313" key="2">
    <source>
        <dbReference type="EMBL" id="ENO15111.1"/>
    </source>
</evidence>
<feature type="chain" id="PRO_5004127308" evidence="1">
    <location>
        <begin position="23"/>
        <end position="266"/>
    </location>
</feature>
<dbReference type="Proteomes" id="UP000013165">
    <property type="component" value="Unassembled WGS sequence"/>
</dbReference>
<dbReference type="HOGENOM" id="CLU_087937_0_0_6"/>
<dbReference type="OrthoDB" id="8747607at2"/>
<dbReference type="eggNOG" id="COG0834">
    <property type="taxonomic scope" value="Bacteria"/>
</dbReference>
<dbReference type="RefSeq" id="WP_004579407.1">
    <property type="nucleotide sequence ID" value="NZ_AP028878.1"/>
</dbReference>
<evidence type="ECO:0000313" key="3">
    <source>
        <dbReference type="Proteomes" id="UP000013165"/>
    </source>
</evidence>
<comment type="caution">
    <text evidence="2">The sequence shown here is derived from an EMBL/GenBank/DDBJ whole genome shotgun (WGS) entry which is preliminary data.</text>
</comment>
<dbReference type="STRING" id="626887.J057_07171"/>
<organism evidence="2 3">
    <name type="scientific">Marinobacter nanhaiticus D15-8W</name>
    <dbReference type="NCBI Taxonomy" id="626887"/>
    <lineage>
        <taxon>Bacteria</taxon>
        <taxon>Pseudomonadati</taxon>
        <taxon>Pseudomonadota</taxon>
        <taxon>Gammaproteobacteria</taxon>
        <taxon>Pseudomonadales</taxon>
        <taxon>Marinobacteraceae</taxon>
        <taxon>Marinobacter</taxon>
    </lineage>
</organism>
<name>N6WU97_9GAMM</name>
<dbReference type="EMBL" id="APLQ01000011">
    <property type="protein sequence ID" value="ENO15111.1"/>
    <property type="molecule type" value="Genomic_DNA"/>
</dbReference>
<evidence type="ECO:0000256" key="1">
    <source>
        <dbReference type="SAM" id="SignalP"/>
    </source>
</evidence>
<proteinExistence type="predicted"/>
<gene>
    <name evidence="2" type="ORF">J057_07171</name>
</gene>
<keyword evidence="1" id="KW-0732">Signal</keyword>
<dbReference type="PATRIC" id="fig|626887.3.peg.1422"/>
<feature type="signal peptide" evidence="1">
    <location>
        <begin position="1"/>
        <end position="22"/>
    </location>
</feature>
<accession>N6WU97</accession>
<reference evidence="2 3" key="1">
    <citation type="journal article" date="2013" name="Genome Announc.">
        <title>Genome Sequence of the Polycyclic Aromatic Hydrocarbon-Degrading Bacterium Strain Marinobacter nanhaiticus D15-8WT.</title>
        <authorList>
            <person name="Cui Z."/>
            <person name="Gao W."/>
            <person name="Li Q."/>
            <person name="Xu G."/>
            <person name="Zheng L."/>
        </authorList>
    </citation>
    <scope>NUCLEOTIDE SEQUENCE [LARGE SCALE GENOMIC DNA]</scope>
    <source>
        <strain evidence="2 3">D15-8W</strain>
    </source>
</reference>
<sequence length="266" mass="30512">MRLCLSRALIVIVLWIPFQVQAATPVTVGAYNFNPLITFDADGDPEGLVVEVVAELNRRQQQFAFEILRTSSKRRFEDYRLGRYDVILFESLNWGWGTMEVDATSVLLEDEEVFVALDKPERDQSFFDQVTERRLLAILGYHYGFADFDADEDRLTQRFDIEMSRSQERNMALILADRPSVAEVAVMPRSFLKRFRQKRPEDAAKLLVSEQPDQVYHLRGIVRPAATLGAGALEALFREMIDDGTYPGIVRRYGMRLPELLANESP</sequence>
<keyword evidence="3" id="KW-1185">Reference proteome</keyword>
<dbReference type="SUPFAM" id="SSF53850">
    <property type="entry name" value="Periplasmic binding protein-like II"/>
    <property type="match status" value="1"/>
</dbReference>
<protein>
    <submittedName>
        <fullName evidence="2">Amino acid ABC transporter substrate-binding protein</fullName>
    </submittedName>
</protein>
<dbReference type="AlphaFoldDB" id="N6WU97"/>